<accession>A0A9W6JXE2</accession>
<feature type="transmembrane region" description="Helical" evidence="1">
    <location>
        <begin position="77"/>
        <end position="95"/>
    </location>
</feature>
<dbReference type="RefSeq" id="WP_213364242.1">
    <property type="nucleotide sequence ID" value="NZ_BSFM01000011.1"/>
</dbReference>
<evidence type="ECO:0000313" key="3">
    <source>
        <dbReference type="Proteomes" id="UP001143330"/>
    </source>
</evidence>
<name>A0A9W6JXE2_9HYPH</name>
<organism evidence="2 3">
    <name type="scientific">Ancylobacter defluvii</name>
    <dbReference type="NCBI Taxonomy" id="1282440"/>
    <lineage>
        <taxon>Bacteria</taxon>
        <taxon>Pseudomonadati</taxon>
        <taxon>Pseudomonadota</taxon>
        <taxon>Alphaproteobacteria</taxon>
        <taxon>Hyphomicrobiales</taxon>
        <taxon>Xanthobacteraceae</taxon>
        <taxon>Ancylobacter</taxon>
    </lineage>
</organism>
<keyword evidence="1" id="KW-0812">Transmembrane</keyword>
<protein>
    <submittedName>
        <fullName evidence="2">Uncharacterized protein</fullName>
    </submittedName>
</protein>
<keyword evidence="3" id="KW-1185">Reference proteome</keyword>
<keyword evidence="1" id="KW-0472">Membrane</keyword>
<dbReference type="EMBL" id="BSFM01000011">
    <property type="protein sequence ID" value="GLK84059.1"/>
    <property type="molecule type" value="Genomic_DNA"/>
</dbReference>
<keyword evidence="1" id="KW-1133">Transmembrane helix</keyword>
<gene>
    <name evidence="2" type="ORF">GCM10017653_21290</name>
</gene>
<dbReference type="AlphaFoldDB" id="A0A9W6JXE2"/>
<reference evidence="2" key="1">
    <citation type="journal article" date="2014" name="Int. J. Syst. Evol. Microbiol.">
        <title>Complete genome sequence of Corynebacterium casei LMG S-19264T (=DSM 44701T), isolated from a smear-ripened cheese.</title>
        <authorList>
            <consortium name="US DOE Joint Genome Institute (JGI-PGF)"/>
            <person name="Walter F."/>
            <person name="Albersmeier A."/>
            <person name="Kalinowski J."/>
            <person name="Ruckert C."/>
        </authorList>
    </citation>
    <scope>NUCLEOTIDE SEQUENCE</scope>
    <source>
        <strain evidence="2">VKM B-2789</strain>
    </source>
</reference>
<dbReference type="Proteomes" id="UP001143330">
    <property type="component" value="Unassembled WGS sequence"/>
</dbReference>
<evidence type="ECO:0000256" key="1">
    <source>
        <dbReference type="SAM" id="Phobius"/>
    </source>
</evidence>
<proteinExistence type="predicted"/>
<sequence length="100" mass="11037">MTYHGPPPPLPWTPWDLLEGPILLSACVVIGAIMGFFSVGLLAPAPLAVLGALGWYDQRQRRNRQRGQGHPPLLTHLWWFAVLVYLAYGLGSAIADQTYL</sequence>
<evidence type="ECO:0000313" key="2">
    <source>
        <dbReference type="EMBL" id="GLK84059.1"/>
    </source>
</evidence>
<comment type="caution">
    <text evidence="2">The sequence shown here is derived from an EMBL/GenBank/DDBJ whole genome shotgun (WGS) entry which is preliminary data.</text>
</comment>
<reference evidence="2" key="2">
    <citation type="submission" date="2023-01" db="EMBL/GenBank/DDBJ databases">
        <authorList>
            <person name="Sun Q."/>
            <person name="Evtushenko L."/>
        </authorList>
    </citation>
    <scope>NUCLEOTIDE SEQUENCE</scope>
    <source>
        <strain evidence="2">VKM B-2789</strain>
    </source>
</reference>
<feature type="transmembrane region" description="Helical" evidence="1">
    <location>
        <begin position="23"/>
        <end position="56"/>
    </location>
</feature>